<gene>
    <name evidence="1" type="ORF">SPELUC_LOCUS8211</name>
</gene>
<organism evidence="1 2">
    <name type="scientific">Cetraspora pellucida</name>
    <dbReference type="NCBI Taxonomy" id="1433469"/>
    <lineage>
        <taxon>Eukaryota</taxon>
        <taxon>Fungi</taxon>
        <taxon>Fungi incertae sedis</taxon>
        <taxon>Mucoromycota</taxon>
        <taxon>Glomeromycotina</taxon>
        <taxon>Glomeromycetes</taxon>
        <taxon>Diversisporales</taxon>
        <taxon>Gigasporaceae</taxon>
        <taxon>Cetraspora</taxon>
    </lineage>
</organism>
<dbReference type="Proteomes" id="UP000789366">
    <property type="component" value="Unassembled WGS sequence"/>
</dbReference>
<evidence type="ECO:0000313" key="2">
    <source>
        <dbReference type="Proteomes" id="UP000789366"/>
    </source>
</evidence>
<reference evidence="1" key="1">
    <citation type="submission" date="2021-06" db="EMBL/GenBank/DDBJ databases">
        <authorList>
            <person name="Kallberg Y."/>
            <person name="Tangrot J."/>
            <person name="Rosling A."/>
        </authorList>
    </citation>
    <scope>NUCLEOTIDE SEQUENCE</scope>
    <source>
        <strain evidence="1">28 12/20/2015</strain>
    </source>
</reference>
<name>A0ACA9N6C2_9GLOM</name>
<comment type="caution">
    <text evidence="1">The sequence shown here is derived from an EMBL/GenBank/DDBJ whole genome shotgun (WGS) entry which is preliminary data.</text>
</comment>
<feature type="non-terminal residue" evidence="1">
    <location>
        <position position="144"/>
    </location>
</feature>
<sequence length="144" mass="16854">MEGTRKRAIKACEGCRRLKKKCEGDTHEQNSCKLCVKRNIRCSFLDTALRQTFNVENTVIYEGHQYSLSAIIYDHGQPLYHIVLAPWMLNFLVQTPNNNHNNFFGRRNEAPSSPLYDGTPYQAYQMHQQYQTQSYQTVQPQYDN</sequence>
<proteinExistence type="predicted"/>
<protein>
    <submittedName>
        <fullName evidence="1">275_t:CDS:1</fullName>
    </submittedName>
</protein>
<accession>A0ACA9N6C2</accession>
<keyword evidence="2" id="KW-1185">Reference proteome</keyword>
<evidence type="ECO:0000313" key="1">
    <source>
        <dbReference type="EMBL" id="CAG8630680.1"/>
    </source>
</evidence>
<dbReference type="EMBL" id="CAJVPW010011964">
    <property type="protein sequence ID" value="CAG8630680.1"/>
    <property type="molecule type" value="Genomic_DNA"/>
</dbReference>